<keyword evidence="1" id="KW-1133">Transmembrane helix</keyword>
<reference evidence="2" key="1">
    <citation type="submission" date="2020-08" db="EMBL/GenBank/DDBJ databases">
        <title>Multicomponent nature underlies the extraordinary mechanical properties of spider dragline silk.</title>
        <authorList>
            <person name="Kono N."/>
            <person name="Nakamura H."/>
            <person name="Mori M."/>
            <person name="Yoshida Y."/>
            <person name="Ohtoshi R."/>
            <person name="Malay A.D."/>
            <person name="Moran D.A.P."/>
            <person name="Tomita M."/>
            <person name="Numata K."/>
            <person name="Arakawa K."/>
        </authorList>
    </citation>
    <scope>NUCLEOTIDE SEQUENCE</scope>
</reference>
<evidence type="ECO:0000313" key="2">
    <source>
        <dbReference type="EMBL" id="GFT46635.1"/>
    </source>
</evidence>
<evidence type="ECO:0000313" key="3">
    <source>
        <dbReference type="Proteomes" id="UP000887013"/>
    </source>
</evidence>
<dbReference type="AlphaFoldDB" id="A0A8X6P488"/>
<name>A0A8X6P488_NEPPI</name>
<protein>
    <submittedName>
        <fullName evidence="2">Uncharacterized protein</fullName>
    </submittedName>
</protein>
<proteinExistence type="predicted"/>
<keyword evidence="3" id="KW-1185">Reference proteome</keyword>
<dbReference type="EMBL" id="BMAW01016003">
    <property type="protein sequence ID" value="GFT46635.1"/>
    <property type="molecule type" value="Genomic_DNA"/>
</dbReference>
<evidence type="ECO:0000256" key="1">
    <source>
        <dbReference type="SAM" id="Phobius"/>
    </source>
</evidence>
<sequence>MQSNNLFRAAKDAERLLLFSNLTRAYFCCVVVKGIAPVSQRPRALPVYEVSNSLIGGSELEMGLGNVNRKDQDEIRRVYSEVMKKCVLFVFFCLLSSAVAGFHDHLLMKSLLHGAGMGMMMQQMRPRILPIPIPIPTGLFAGFRRQFEQPQVIVVQAQKPREKIIIIGGGHNEQCCW</sequence>
<gene>
    <name evidence="2" type="ORF">NPIL_534541</name>
</gene>
<accession>A0A8X6P488</accession>
<keyword evidence="1" id="KW-0472">Membrane</keyword>
<dbReference type="OrthoDB" id="6436631at2759"/>
<keyword evidence="1" id="KW-0812">Transmembrane</keyword>
<comment type="caution">
    <text evidence="2">The sequence shown here is derived from an EMBL/GenBank/DDBJ whole genome shotgun (WGS) entry which is preliminary data.</text>
</comment>
<organism evidence="2 3">
    <name type="scientific">Nephila pilipes</name>
    <name type="common">Giant wood spider</name>
    <name type="synonym">Nephila maculata</name>
    <dbReference type="NCBI Taxonomy" id="299642"/>
    <lineage>
        <taxon>Eukaryota</taxon>
        <taxon>Metazoa</taxon>
        <taxon>Ecdysozoa</taxon>
        <taxon>Arthropoda</taxon>
        <taxon>Chelicerata</taxon>
        <taxon>Arachnida</taxon>
        <taxon>Araneae</taxon>
        <taxon>Araneomorphae</taxon>
        <taxon>Entelegynae</taxon>
        <taxon>Araneoidea</taxon>
        <taxon>Nephilidae</taxon>
        <taxon>Nephila</taxon>
    </lineage>
</organism>
<feature type="transmembrane region" description="Helical" evidence="1">
    <location>
        <begin position="86"/>
        <end position="107"/>
    </location>
</feature>
<dbReference type="Proteomes" id="UP000887013">
    <property type="component" value="Unassembled WGS sequence"/>
</dbReference>